<dbReference type="AlphaFoldDB" id="A0A4P8XWW6"/>
<sequence length="399" mass="42236">MKRFTKIMAIIMATALIMGIAAISASAANYTPQAGGTTSFNKYLIVDEDAKVPAITFEYTIAPGTAIEPTASTLSVFAGVGTPVVGTAAYAANDTKLTAVAPGDLVTLDSGENYVKKVVNINFESVSFPEPGIYRYILTEKEISGVTGIQYDTQKSKDATAKTRILDVYVTDKDGALAVSSYVLHDTAAAVSKKVVEHDGDRVTDKSDGFVNEYKTSNLEFGKEVTGNQGSKDKYFDFTLTIANALPNTAYTVDITGAEATSVANAATIAANAGQTNASTITTDENGGATVHYYLKDGQYIKVKGLPQAATYTLTEKYEDYTQTSGITTDVSGKTQVYAAPASTATAIGPNDVYVGFTNTKDGVIPTGVLLTIAPFAIGILLFGALIIFFIAKRRRNNY</sequence>
<organism evidence="4 5">
    <name type="scientific">Ruminococcus bovis</name>
    <dbReference type="NCBI Taxonomy" id="2564099"/>
    <lineage>
        <taxon>Bacteria</taxon>
        <taxon>Bacillati</taxon>
        <taxon>Bacillota</taxon>
        <taxon>Clostridia</taxon>
        <taxon>Eubacteriales</taxon>
        <taxon>Oscillospiraceae</taxon>
        <taxon>Ruminococcus</taxon>
    </lineage>
</organism>
<feature type="chain" id="PRO_5020498921" description="DUF7601 domain-containing protein" evidence="2">
    <location>
        <begin position="28"/>
        <end position="399"/>
    </location>
</feature>
<dbReference type="EMBL" id="CP039381">
    <property type="protein sequence ID" value="QCT07641.1"/>
    <property type="molecule type" value="Genomic_DNA"/>
</dbReference>
<keyword evidence="1" id="KW-0472">Membrane</keyword>
<feature type="domain" description="DUF7601" evidence="3">
    <location>
        <begin position="218"/>
        <end position="330"/>
    </location>
</feature>
<feature type="signal peptide" evidence="2">
    <location>
        <begin position="1"/>
        <end position="27"/>
    </location>
</feature>
<dbReference type="Gene3D" id="2.60.40.3050">
    <property type="match status" value="1"/>
</dbReference>
<reference evidence="4 5" key="1">
    <citation type="submission" date="2019-04" db="EMBL/GenBank/DDBJ databases">
        <authorList>
            <person name="Embree M."/>
            <person name="Gaffney J.R."/>
        </authorList>
    </citation>
    <scope>NUCLEOTIDE SEQUENCE [LARGE SCALE GENOMIC DNA]</scope>
    <source>
        <strain evidence="4 5">JE7A12</strain>
    </source>
</reference>
<evidence type="ECO:0000313" key="4">
    <source>
        <dbReference type="EMBL" id="QCT07641.1"/>
    </source>
</evidence>
<protein>
    <recommendedName>
        <fullName evidence="3">DUF7601 domain-containing protein</fullName>
    </recommendedName>
</protein>
<evidence type="ECO:0000256" key="1">
    <source>
        <dbReference type="SAM" id="Phobius"/>
    </source>
</evidence>
<dbReference type="Proteomes" id="UP000301475">
    <property type="component" value="Chromosome"/>
</dbReference>
<dbReference type="OrthoDB" id="2060401at2"/>
<keyword evidence="1" id="KW-1133">Transmembrane helix</keyword>
<dbReference type="Gene3D" id="2.60.40.1140">
    <property type="entry name" value="Collagen-binding surface protein Cna, B-type domain"/>
    <property type="match status" value="1"/>
</dbReference>
<name>A0A4P8XWW6_9FIRM</name>
<dbReference type="Pfam" id="PF24547">
    <property type="entry name" value="DUF7601"/>
    <property type="match status" value="1"/>
</dbReference>
<gene>
    <name evidence="4" type="ORF">E5Z56_09870</name>
</gene>
<dbReference type="RefSeq" id="WP_138157635.1">
    <property type="nucleotide sequence ID" value="NZ_CP039381.1"/>
</dbReference>
<evidence type="ECO:0000259" key="3">
    <source>
        <dbReference type="Pfam" id="PF24547"/>
    </source>
</evidence>
<dbReference type="InterPro" id="IPR038174">
    <property type="entry name" value="Strep_pil_link_sf"/>
</dbReference>
<accession>A0A4P8XWW6</accession>
<keyword evidence="2" id="KW-0732">Signal</keyword>
<feature type="transmembrane region" description="Helical" evidence="1">
    <location>
        <begin position="369"/>
        <end position="392"/>
    </location>
</feature>
<keyword evidence="1" id="KW-0812">Transmembrane</keyword>
<keyword evidence="5" id="KW-1185">Reference proteome</keyword>
<evidence type="ECO:0000313" key="5">
    <source>
        <dbReference type="Proteomes" id="UP000301475"/>
    </source>
</evidence>
<proteinExistence type="predicted"/>
<evidence type="ECO:0000256" key="2">
    <source>
        <dbReference type="SAM" id="SignalP"/>
    </source>
</evidence>
<dbReference type="InterPro" id="IPR055382">
    <property type="entry name" value="DUF7601"/>
</dbReference>
<dbReference type="KEGG" id="ruj:E5Z56_09870"/>